<reference evidence="2 3" key="1">
    <citation type="submission" date="2017-04" db="EMBL/GenBank/DDBJ databases">
        <authorList>
            <person name="Afonso C.L."/>
            <person name="Miller P.J."/>
            <person name="Scott M.A."/>
            <person name="Spackman E."/>
            <person name="Goraichik I."/>
            <person name="Dimitrov K.M."/>
            <person name="Suarez D.L."/>
            <person name="Swayne D.E."/>
        </authorList>
    </citation>
    <scope>NUCLEOTIDE SEQUENCE [LARGE SCALE GENOMIC DNA]</scope>
    <source>
        <strain evidence="2 3">609q</strain>
    </source>
</reference>
<evidence type="ECO:0000313" key="3">
    <source>
        <dbReference type="Proteomes" id="UP000215828"/>
    </source>
</evidence>
<evidence type="ECO:0000313" key="2">
    <source>
        <dbReference type="EMBL" id="OYR90955.1"/>
    </source>
</evidence>
<sequence>MVQGLEDVMSNIRALRDKGQRAQKDALNKMGDTFENTLRENIPVGMQHGYEIHLAEDVKKGTPRMRQGILSLKVGLAGSASTGELPAWYAHFADTGSMKKAPTFFSEKSRDQSIPELKQDVIDQFKKELGS</sequence>
<dbReference type="Proteomes" id="UP000215828">
    <property type="component" value="Unassembled WGS sequence"/>
</dbReference>
<evidence type="ECO:0000313" key="4">
    <source>
        <dbReference type="Proteomes" id="UP000216316"/>
    </source>
</evidence>
<dbReference type="RefSeq" id="WP_094496320.1">
    <property type="nucleotide sequence ID" value="NZ_NGNV01000044.1"/>
</dbReference>
<comment type="caution">
    <text evidence="2">The sequence shown here is derived from an EMBL/GenBank/DDBJ whole genome shotgun (WGS) entry which is preliminary data.</text>
</comment>
<dbReference type="InterPro" id="IPR010064">
    <property type="entry name" value="HK97-gp10_tail"/>
</dbReference>
<organism evidence="2 3">
    <name type="scientific">Lactobacillus taiwanensis</name>
    <dbReference type="NCBI Taxonomy" id="508451"/>
    <lineage>
        <taxon>Bacteria</taxon>
        <taxon>Bacillati</taxon>
        <taxon>Bacillota</taxon>
        <taxon>Bacilli</taxon>
        <taxon>Lactobacillales</taxon>
        <taxon>Lactobacillaceae</taxon>
        <taxon>Lactobacillus</taxon>
    </lineage>
</organism>
<dbReference type="AlphaFoldDB" id="A0A256LC13"/>
<dbReference type="EMBL" id="NGNX01000033">
    <property type="protein sequence ID" value="OYR90955.1"/>
    <property type="molecule type" value="Genomic_DNA"/>
</dbReference>
<dbReference type="NCBIfam" id="TIGR01725">
    <property type="entry name" value="phge_HK97_gp10"/>
    <property type="match status" value="1"/>
</dbReference>
<evidence type="ECO:0000313" key="1">
    <source>
        <dbReference type="EMBL" id="OYR87334.1"/>
    </source>
</evidence>
<keyword evidence="4" id="KW-1185">Reference proteome</keyword>
<dbReference type="EMBL" id="NGNV01000044">
    <property type="protein sequence ID" value="OYR87334.1"/>
    <property type="molecule type" value="Genomic_DNA"/>
</dbReference>
<accession>A0A256LC13</accession>
<name>A0A256LC13_9LACO</name>
<dbReference type="Proteomes" id="UP000216316">
    <property type="component" value="Unassembled WGS sequence"/>
</dbReference>
<protein>
    <submittedName>
        <fullName evidence="2">Uncharacterized protein</fullName>
    </submittedName>
</protein>
<gene>
    <name evidence="1" type="ORF">CBF53_07745</name>
    <name evidence="2" type="ORF">CBF70_07190</name>
</gene>
<proteinExistence type="predicted"/>
<reference evidence="1" key="2">
    <citation type="submission" date="2017-05" db="EMBL/GenBank/DDBJ databases">
        <authorList>
            <person name="Lin X.B."/>
            <person name="Stothard P."/>
            <person name="Tasseva G."/>
            <person name="Walter J."/>
        </authorList>
    </citation>
    <scope>NUCLEOTIDE SEQUENCE</scope>
    <source>
        <strain evidence="1">609u</strain>
    </source>
</reference>
<reference evidence="3 4" key="3">
    <citation type="submission" date="2017-09" db="EMBL/GenBank/DDBJ databases">
        <title>Tripartite evolution among Lactobacillus johnsonii, Lactobacillus taiwanensis, Lactobacillus reuteri and their rodent host.</title>
        <authorList>
            <person name="Wang T."/>
            <person name="Knowles S."/>
            <person name="Cheng C."/>
        </authorList>
    </citation>
    <scope>NUCLEOTIDE SEQUENCE [LARGE SCALE GENOMIC DNA]</scope>
    <source>
        <strain evidence="2 3">609q</strain>
        <strain evidence="1 4">609u</strain>
    </source>
</reference>